<sequence>MGYFSYLVPPPAPKEGWTLKSWFEWQFRIKERGSTVMRETRAGIVLFLVSVFSVLLNPVILSGAASGYNTGMPPTDVALATAISSGTGTLFMALFGNYPWVLGVQLGTNNYFVDSVLGQEICGYNSFFRQGDPLCAGEPCTMLGNIQATCMGPTHSACALPCPNASLLLLQLLHGHQREQIVDQIGTADNPGPCFGTTNECLGSQISYQTALCATFLEGVVFFLICITGLRAFLLRRIARCILIAGACGIGIFIMFVGWKGMGVVVADKYPSLLRLNTETQYAVTGWGDGSVQTGIGFNSCVMLLNLPPFGPVCPWLAVGGLVFTTILMLWNVPSAFMMGVLFTTFISWIVFPEKVSEGGLVPDKVAYAPVFSETAFSLSFNWAGHVGKLTGALVTFLYLDFLGSAITFCSLGQMAGILSTLCYSHPAMIGRAMSKDGDIPRSNIAFMADAFASMMGGLLGSSALTTYVESSAGMKEGGRTGFAALVAAILFFASSFLSPLFGQIPSIATSPVLVLVGIIIFASAVIDINWEDYSEAVPVLVTTTIMPFTSNIAYGIIAGIGSYMVCKFFTYQLLDYDVPGLDQRKWPGVGIYQKWSATFSLFMPLPGWNCAFPGEAPTGKPALPEAAARTGPMLSAPLPPQQCSDQISYDAALKKAMGSKYIEVPDVVDVSDEGSPPSMSELEKGSAKAGDSAHNGTEAFRAV</sequence>
<evidence type="ECO:0000256" key="6">
    <source>
        <dbReference type="ARBA" id="ARBA00023136"/>
    </source>
</evidence>
<dbReference type="Proteomes" id="UP000008141">
    <property type="component" value="Unassembled WGS sequence"/>
</dbReference>
<keyword evidence="4 8" id="KW-0812">Transmembrane</keyword>
<evidence type="ECO:0000313" key="9">
    <source>
        <dbReference type="EMBL" id="EFN55661.1"/>
    </source>
</evidence>
<dbReference type="GO" id="GO:0005345">
    <property type="term" value="F:purine nucleobase transmembrane transporter activity"/>
    <property type="evidence" value="ECO:0007669"/>
    <property type="project" value="TreeGrafter"/>
</dbReference>
<evidence type="ECO:0000256" key="4">
    <source>
        <dbReference type="ARBA" id="ARBA00022692"/>
    </source>
</evidence>
<dbReference type="GO" id="GO:0015853">
    <property type="term" value="P:adenine transport"/>
    <property type="evidence" value="ECO:0007669"/>
    <property type="project" value="TreeGrafter"/>
</dbReference>
<keyword evidence="6 8" id="KW-0472">Membrane</keyword>
<feature type="transmembrane region" description="Helical" evidence="8">
    <location>
        <begin position="206"/>
        <end position="234"/>
    </location>
</feature>
<dbReference type="RefSeq" id="XP_005847763.1">
    <property type="nucleotide sequence ID" value="XM_005847701.1"/>
</dbReference>
<comment type="similarity">
    <text evidence="2">Belongs to the nucleobase:cation symporter-2 (NCS2) (TC 2.A.40) family. Azg-like subfamily.</text>
</comment>
<keyword evidence="10" id="KW-1185">Reference proteome</keyword>
<feature type="transmembrane region" description="Helical" evidence="8">
    <location>
        <begin position="537"/>
        <end position="558"/>
    </location>
</feature>
<keyword evidence="5 8" id="KW-1133">Transmembrane helix</keyword>
<dbReference type="Pfam" id="PF00860">
    <property type="entry name" value="Xan_ur_permease"/>
    <property type="match status" value="1"/>
</dbReference>
<feature type="transmembrane region" description="Helical" evidence="8">
    <location>
        <begin position="402"/>
        <end position="424"/>
    </location>
</feature>
<proteinExistence type="inferred from homology"/>
<feature type="transmembrane region" description="Helical" evidence="8">
    <location>
        <begin position="513"/>
        <end position="531"/>
    </location>
</feature>
<gene>
    <name evidence="9" type="ORF">CHLNCDRAFT_57841</name>
</gene>
<feature type="transmembrane region" description="Helical" evidence="8">
    <location>
        <begin position="44"/>
        <end position="65"/>
    </location>
</feature>
<dbReference type="PANTHER" id="PTHR43337">
    <property type="entry name" value="XANTHINE/URACIL PERMEASE C887.17-RELATED"/>
    <property type="match status" value="1"/>
</dbReference>
<dbReference type="InterPro" id="IPR045018">
    <property type="entry name" value="Azg-like"/>
</dbReference>
<evidence type="ECO:0000256" key="8">
    <source>
        <dbReference type="SAM" id="Phobius"/>
    </source>
</evidence>
<dbReference type="InParanoid" id="E1ZFF7"/>
<reference evidence="9 10" key="1">
    <citation type="journal article" date="2010" name="Plant Cell">
        <title>The Chlorella variabilis NC64A genome reveals adaptation to photosymbiosis, coevolution with viruses, and cryptic sex.</title>
        <authorList>
            <person name="Blanc G."/>
            <person name="Duncan G."/>
            <person name="Agarkova I."/>
            <person name="Borodovsky M."/>
            <person name="Gurnon J."/>
            <person name="Kuo A."/>
            <person name="Lindquist E."/>
            <person name="Lucas S."/>
            <person name="Pangilinan J."/>
            <person name="Polle J."/>
            <person name="Salamov A."/>
            <person name="Terry A."/>
            <person name="Yamada T."/>
            <person name="Dunigan D.D."/>
            <person name="Grigoriev I.V."/>
            <person name="Claverie J.M."/>
            <person name="Van Etten J.L."/>
        </authorList>
    </citation>
    <scope>NUCLEOTIDE SEQUENCE [LARGE SCALE GENOMIC DNA]</scope>
    <source>
        <strain evidence="9 10">NC64A</strain>
    </source>
</reference>
<evidence type="ECO:0000256" key="5">
    <source>
        <dbReference type="ARBA" id="ARBA00022989"/>
    </source>
</evidence>
<dbReference type="GeneID" id="17355063"/>
<dbReference type="PANTHER" id="PTHR43337:SF17">
    <property type="entry name" value="XANTHINE URACIL VITAMIN C PERMEASE"/>
    <property type="match status" value="1"/>
</dbReference>
<dbReference type="STRING" id="554065.E1ZFF7"/>
<evidence type="ECO:0000313" key="10">
    <source>
        <dbReference type="Proteomes" id="UP000008141"/>
    </source>
</evidence>
<dbReference type="InterPro" id="IPR006043">
    <property type="entry name" value="NCS2"/>
</dbReference>
<dbReference type="OMA" id="GMVIKNE"/>
<feature type="transmembrane region" description="Helical" evidence="8">
    <location>
        <begin position="310"/>
        <end position="331"/>
    </location>
</feature>
<feature type="transmembrane region" description="Helical" evidence="8">
    <location>
        <begin position="241"/>
        <end position="259"/>
    </location>
</feature>
<dbReference type="EMBL" id="GL433844">
    <property type="protein sequence ID" value="EFN55661.1"/>
    <property type="molecule type" value="Genomic_DNA"/>
</dbReference>
<dbReference type="GO" id="GO:0015854">
    <property type="term" value="P:guanine transport"/>
    <property type="evidence" value="ECO:0007669"/>
    <property type="project" value="TreeGrafter"/>
</dbReference>
<feature type="transmembrane region" description="Helical" evidence="8">
    <location>
        <begin position="445"/>
        <end position="469"/>
    </location>
</feature>
<organism evidence="10">
    <name type="scientific">Chlorella variabilis</name>
    <name type="common">Green alga</name>
    <dbReference type="NCBI Taxonomy" id="554065"/>
    <lineage>
        <taxon>Eukaryota</taxon>
        <taxon>Viridiplantae</taxon>
        <taxon>Chlorophyta</taxon>
        <taxon>core chlorophytes</taxon>
        <taxon>Trebouxiophyceae</taxon>
        <taxon>Chlorellales</taxon>
        <taxon>Chlorellaceae</taxon>
        <taxon>Chlorella clade</taxon>
        <taxon>Chlorella</taxon>
    </lineage>
</organism>
<comment type="subcellular location">
    <subcellularLocation>
        <location evidence="1">Membrane</location>
        <topology evidence="1">Multi-pass membrane protein</topology>
    </subcellularLocation>
</comment>
<evidence type="ECO:0000256" key="1">
    <source>
        <dbReference type="ARBA" id="ARBA00004141"/>
    </source>
</evidence>
<feature type="region of interest" description="Disordered" evidence="7">
    <location>
        <begin position="670"/>
        <end position="704"/>
    </location>
</feature>
<protein>
    <submittedName>
        <fullName evidence="9">Uncharacterized protein</fullName>
    </submittedName>
</protein>
<evidence type="ECO:0000256" key="7">
    <source>
        <dbReference type="SAM" id="MobiDB-lite"/>
    </source>
</evidence>
<evidence type="ECO:0000256" key="2">
    <source>
        <dbReference type="ARBA" id="ARBA00005697"/>
    </source>
</evidence>
<feature type="transmembrane region" description="Helical" evidence="8">
    <location>
        <begin position="77"/>
        <end position="96"/>
    </location>
</feature>
<feature type="transmembrane region" description="Helical" evidence="8">
    <location>
        <begin position="481"/>
        <end position="501"/>
    </location>
</feature>
<name>E1ZFF7_CHLVA</name>
<evidence type="ECO:0000256" key="3">
    <source>
        <dbReference type="ARBA" id="ARBA00022448"/>
    </source>
</evidence>
<dbReference type="OrthoDB" id="431212at2759"/>
<dbReference type="eggNOG" id="ENOG502SHD8">
    <property type="taxonomic scope" value="Eukaryota"/>
</dbReference>
<accession>E1ZFF7</accession>
<dbReference type="KEGG" id="cvr:CHLNCDRAFT_57841"/>
<dbReference type="GO" id="GO:0005886">
    <property type="term" value="C:plasma membrane"/>
    <property type="evidence" value="ECO:0007669"/>
    <property type="project" value="TreeGrafter"/>
</dbReference>
<dbReference type="AlphaFoldDB" id="E1ZFF7"/>
<keyword evidence="3" id="KW-0813">Transport</keyword>
<feature type="transmembrane region" description="Helical" evidence="8">
    <location>
        <begin position="336"/>
        <end position="352"/>
    </location>
</feature>